<proteinExistence type="predicted"/>
<feature type="compositionally biased region" description="Polar residues" evidence="1">
    <location>
        <begin position="120"/>
        <end position="132"/>
    </location>
</feature>
<name>A0A1B6IEJ0_9HEMI</name>
<gene>
    <name evidence="2" type="ORF">g.43391</name>
</gene>
<reference evidence="2" key="1">
    <citation type="submission" date="2015-11" db="EMBL/GenBank/DDBJ databases">
        <title>De novo transcriptome assembly of four potential Pierce s Disease insect vectors from Arizona vineyards.</title>
        <authorList>
            <person name="Tassone E.E."/>
        </authorList>
    </citation>
    <scope>NUCLEOTIDE SEQUENCE</scope>
</reference>
<protein>
    <submittedName>
        <fullName evidence="2">Uncharacterized protein</fullName>
    </submittedName>
</protein>
<organism evidence="2">
    <name type="scientific">Homalodisca liturata</name>
    <dbReference type="NCBI Taxonomy" id="320908"/>
    <lineage>
        <taxon>Eukaryota</taxon>
        <taxon>Metazoa</taxon>
        <taxon>Ecdysozoa</taxon>
        <taxon>Arthropoda</taxon>
        <taxon>Hexapoda</taxon>
        <taxon>Insecta</taxon>
        <taxon>Pterygota</taxon>
        <taxon>Neoptera</taxon>
        <taxon>Paraneoptera</taxon>
        <taxon>Hemiptera</taxon>
        <taxon>Auchenorrhyncha</taxon>
        <taxon>Membracoidea</taxon>
        <taxon>Cicadellidae</taxon>
        <taxon>Cicadellinae</taxon>
        <taxon>Proconiini</taxon>
        <taxon>Homalodisca</taxon>
    </lineage>
</organism>
<dbReference type="AlphaFoldDB" id="A0A1B6IEJ0"/>
<evidence type="ECO:0000256" key="1">
    <source>
        <dbReference type="SAM" id="MobiDB-lite"/>
    </source>
</evidence>
<dbReference type="EMBL" id="GECU01022393">
    <property type="protein sequence ID" value="JAS85313.1"/>
    <property type="molecule type" value="Transcribed_RNA"/>
</dbReference>
<feature type="non-terminal residue" evidence="2">
    <location>
        <position position="132"/>
    </location>
</feature>
<evidence type="ECO:0000313" key="2">
    <source>
        <dbReference type="EMBL" id="JAS85313.1"/>
    </source>
</evidence>
<sequence>HHKDFTDEISSITNDSPNNISDVIEVKSCEDTSTLTVEGNNPIFDSIVDNEESDMSHHKDFTDEMSSITNDFPNNISDVIEVKSCEDTSTLTVKENNQIFDSIVDNEESDMSHHKDFTDEISSIKNDSPNNI</sequence>
<feature type="region of interest" description="Disordered" evidence="1">
    <location>
        <begin position="105"/>
        <end position="132"/>
    </location>
</feature>
<accession>A0A1B6IEJ0</accession>
<feature type="non-terminal residue" evidence="2">
    <location>
        <position position="1"/>
    </location>
</feature>